<dbReference type="AlphaFoldDB" id="A0A1B3XKK3"/>
<organism evidence="1 2">
    <name type="scientific">Peribacillus muralis</name>
    <dbReference type="NCBI Taxonomy" id="264697"/>
    <lineage>
        <taxon>Bacteria</taxon>
        <taxon>Bacillati</taxon>
        <taxon>Bacillota</taxon>
        <taxon>Bacilli</taxon>
        <taxon>Bacillales</taxon>
        <taxon>Bacillaceae</taxon>
        <taxon>Peribacillus</taxon>
    </lineage>
</organism>
<dbReference type="EMBL" id="CP017080">
    <property type="protein sequence ID" value="AOH53745.1"/>
    <property type="molecule type" value="Genomic_DNA"/>
</dbReference>
<evidence type="ECO:0000313" key="2">
    <source>
        <dbReference type="Proteomes" id="UP000077926"/>
    </source>
</evidence>
<gene>
    <name evidence="1" type="ORF">ABE28_005240</name>
</gene>
<dbReference type="Proteomes" id="UP000077926">
    <property type="component" value="Chromosome"/>
</dbReference>
<sequence length="61" mass="7523">MYPTFTFYSKVHIIKNQRYCECGIIHNYRRIFEKKDLKQVIFKPMTEITCTPCKDKFKLER</sequence>
<protein>
    <submittedName>
        <fullName evidence="1">Uncharacterized protein</fullName>
    </submittedName>
</protein>
<proteinExistence type="predicted"/>
<accession>A0A1B3XKK3</accession>
<evidence type="ECO:0000313" key="1">
    <source>
        <dbReference type="EMBL" id="AOH53745.1"/>
    </source>
</evidence>
<dbReference type="KEGG" id="bmur:ABE28_005240"/>
<reference evidence="1 2" key="1">
    <citation type="submission" date="2016-08" db="EMBL/GenBank/DDBJ databases">
        <title>Complete genome sequence of Bacillus muralis G25-68, a strain with toxicity to nematodes.</title>
        <authorList>
            <person name="Zheng Z."/>
        </authorList>
    </citation>
    <scope>NUCLEOTIDE SEQUENCE [LARGE SCALE GENOMIC DNA]</scope>
    <source>
        <strain evidence="1 2">G25-68</strain>
    </source>
</reference>
<keyword evidence="2" id="KW-1185">Reference proteome</keyword>
<name>A0A1B3XKK3_9BACI</name>